<keyword evidence="2" id="KW-1185">Reference proteome</keyword>
<proteinExistence type="predicted"/>
<sequence>MDDVIAFSAYADIVGFDVYPIPIVVSRVATPLSNGNDTTPDKAVVEYLTWLNSAIPNKPKLMVLQGFSYTDMYEASFLKANVSKELRDIVSPPNAQEINMMVNQAKQNGVSKIIWWGQAALKTSKQAPWPDILRMGQKY</sequence>
<name>A0ABQ5VVA1_9RHOB</name>
<accession>A0ABQ5VVA1</accession>
<dbReference type="EMBL" id="BSNN01000004">
    <property type="protein sequence ID" value="GLQ35136.1"/>
    <property type="molecule type" value="Genomic_DNA"/>
</dbReference>
<evidence type="ECO:0000313" key="1">
    <source>
        <dbReference type="EMBL" id="GLQ35136.1"/>
    </source>
</evidence>
<reference evidence="2" key="1">
    <citation type="journal article" date="2019" name="Int. J. Syst. Evol. Microbiol.">
        <title>The Global Catalogue of Microorganisms (GCM) 10K type strain sequencing project: providing services to taxonomists for standard genome sequencing and annotation.</title>
        <authorList>
            <consortium name="The Broad Institute Genomics Platform"/>
            <consortium name="The Broad Institute Genome Sequencing Center for Infectious Disease"/>
            <person name="Wu L."/>
            <person name="Ma J."/>
        </authorList>
    </citation>
    <scope>NUCLEOTIDE SEQUENCE [LARGE SCALE GENOMIC DNA]</scope>
    <source>
        <strain evidence="2">NBRC 110140</strain>
    </source>
</reference>
<gene>
    <name evidence="1" type="ORF">GCM10007939_14190</name>
</gene>
<protein>
    <submittedName>
        <fullName evidence="1">Uncharacterized protein</fullName>
    </submittedName>
</protein>
<comment type="caution">
    <text evidence="1">The sequence shown here is derived from an EMBL/GenBank/DDBJ whole genome shotgun (WGS) entry which is preliminary data.</text>
</comment>
<dbReference type="Proteomes" id="UP001156694">
    <property type="component" value="Unassembled WGS sequence"/>
</dbReference>
<evidence type="ECO:0000313" key="2">
    <source>
        <dbReference type="Proteomes" id="UP001156694"/>
    </source>
</evidence>
<organism evidence="1 2">
    <name type="scientific">Amylibacter marinus</name>
    <dbReference type="NCBI Taxonomy" id="1475483"/>
    <lineage>
        <taxon>Bacteria</taxon>
        <taxon>Pseudomonadati</taxon>
        <taxon>Pseudomonadota</taxon>
        <taxon>Alphaproteobacteria</taxon>
        <taxon>Rhodobacterales</taxon>
        <taxon>Paracoccaceae</taxon>
        <taxon>Amylibacter</taxon>
    </lineage>
</organism>